<dbReference type="AlphaFoldDB" id="A0A3N6SC70"/>
<protein>
    <submittedName>
        <fullName evidence="2">Uncharacterized protein</fullName>
    </submittedName>
</protein>
<reference evidence="2 3" key="1">
    <citation type="submission" date="2018-10" db="EMBL/GenBank/DDBJ databases">
        <title>Draft genome sequence for the type isolate of Erwinia psidii, agent causal of bacterial blight in guava (Psidium guajava) and wilt and die-back of Eucalyptus spp.</title>
        <authorList>
            <person name="Hermenegildo P.S."/>
            <person name="Santos S.A."/>
            <person name="Guimaraes L.M.S."/>
            <person name="Vidigal P.M.P."/>
            <person name="Pereira I.C."/>
            <person name="Badel J.L."/>
            <person name="Alfenas-Zerbini P."/>
            <person name="Ferreira M.A.S.V."/>
            <person name="Alfenas A.C."/>
        </authorList>
    </citation>
    <scope>NUCLEOTIDE SEQUENCE [LARGE SCALE GENOMIC DNA]</scope>
    <source>
        <strain evidence="2 3">IBSBF 435</strain>
    </source>
</reference>
<feature type="region of interest" description="Disordered" evidence="1">
    <location>
        <begin position="401"/>
        <end position="420"/>
    </location>
</feature>
<name>A0A3N6SC70_9GAMM</name>
<evidence type="ECO:0000313" key="2">
    <source>
        <dbReference type="EMBL" id="RQM38960.1"/>
    </source>
</evidence>
<accession>A0A3N6SC70</accession>
<evidence type="ECO:0000313" key="3">
    <source>
        <dbReference type="Proteomes" id="UP000279457"/>
    </source>
</evidence>
<gene>
    <name evidence="2" type="ORF">EB241_07170</name>
</gene>
<dbReference type="Proteomes" id="UP000279457">
    <property type="component" value="Unassembled WGS sequence"/>
</dbReference>
<sequence>MIYTNLSALTLQNKSIHYDRVTNYIASDENEVAQNVTAKVNDFSILAEQQGGIASLLNGQSIMSNNTETKPELAMPVNQEKKLNAEQSKALLSSSTALLSNTDADQLNNIAASAATLMTSHINSIQVSNKQVANADAEITGKVSENSTTNTRSHVAVETGTDITDVSNTSFKFLKVVPNLNQAEMENFATLTMNDSQKNSAISGSTFSELGMKSTEKSGQHSIKAKINDLTGTIAGGAVNLTGQGVSASKMLNATAKKGKAIESELGKANKLQQGLNTNQNMIKQGSQSMLQQGKSLNGDVQSVMSGSDSQTMFKIEEHRNNFNLVDNHVQKVRSQSDVISQATNTAQDTINKSFSINSVQETAQADLARADQTVKSEIASIHQQTGKKTHDTQNSLSQTFETIRNSNNSTASSVTEKVR</sequence>
<keyword evidence="3" id="KW-1185">Reference proteome</keyword>
<dbReference type="EMBL" id="RHHM01000004">
    <property type="protein sequence ID" value="RQM38960.1"/>
    <property type="molecule type" value="Genomic_DNA"/>
</dbReference>
<organism evidence="2 3">
    <name type="scientific">Erwinia psidii</name>
    <dbReference type="NCBI Taxonomy" id="69224"/>
    <lineage>
        <taxon>Bacteria</taxon>
        <taxon>Pseudomonadati</taxon>
        <taxon>Pseudomonadota</taxon>
        <taxon>Gammaproteobacteria</taxon>
        <taxon>Enterobacterales</taxon>
        <taxon>Erwiniaceae</taxon>
        <taxon>Erwinia</taxon>
    </lineage>
</organism>
<dbReference type="RefSeq" id="WP_124232483.1">
    <property type="nucleotide sequence ID" value="NZ_RHHM01000004.1"/>
</dbReference>
<proteinExistence type="predicted"/>
<comment type="caution">
    <text evidence="2">The sequence shown here is derived from an EMBL/GenBank/DDBJ whole genome shotgun (WGS) entry which is preliminary data.</text>
</comment>
<evidence type="ECO:0000256" key="1">
    <source>
        <dbReference type="SAM" id="MobiDB-lite"/>
    </source>
</evidence>